<sequence length="714" mass="77251">MVLKEHETTEQFCFMLSPGIYTISVKPAKLPRENLELTFTEAEVSVGNQEIPAEVVLSPIAQTISGHVTVLTELGPNSAVELVMGTQSIGSVPIDPKHNFEFHGILPGEYEVKLSNSNGCWGSFIDGSAYRGDEFRIAVDVREKSVSDLEFRQTGYVVSIVSPIATPVVLRSAAGSRSISIPAGTSRFCVSGARYEVELAGCFRTPAGIEVVSREHAELSLVPAVFAVEGTIEGAELAGMGEEVLILVRAKRETAVLAETVAKKTGDLYHYQLFVPAGEVSLEFGAPHSSFLFIPAVLPVHVPSTRCIPAVERVVAQRGRVVAGQIIPAVSDVEVTLTLESENNREISTLSDSRGEYQFPAIPFSSRFHVAARKEGYVFHVSPDGLHFSHQQLGSLRVVARDLAGNPIEGVLLALSSETAKLTGVSRSDGSAVFGPLFPGRYYLHAQLKEFRFLPAGQTVDVAEGDESGVSLQGERIAFSAFGSVVTLTGQPLPRKKIIAESPAGIRESASTDLEGNFRVRGLKPGERFSLQVLGEEHVIPAVQEIEITAGDVRDVKFVSLRERTAGRVSGVVESDGAIPAGMKVVVEGKEGRKTGKVTRGGSFEVKEVKEGKVRVKVEGGKGRCEEIEREIRKNEANHVVLHCEAEKTAEMEVSSGGSFVILAIAMIALFGFMERELFYWSVCWNQVDWGSGEKGKKVGVTGLWNEKNEEEMK</sequence>
<name>D8M847_BLAHO</name>
<dbReference type="Pfam" id="PF22902">
    <property type="entry name" value="NOMO1-like_9th"/>
    <property type="match status" value="1"/>
</dbReference>
<dbReference type="PANTHER" id="PTHR23303:SF14">
    <property type="entry name" value="BOS COMPLEX SUBUNIT NOMO1-RELATED"/>
    <property type="match status" value="1"/>
</dbReference>
<dbReference type="GO" id="GO:0005789">
    <property type="term" value="C:endoplasmic reticulum membrane"/>
    <property type="evidence" value="ECO:0007669"/>
    <property type="project" value="TreeGrafter"/>
</dbReference>
<evidence type="ECO:0000259" key="2">
    <source>
        <dbReference type="Pfam" id="PF22902"/>
    </source>
</evidence>
<proteinExistence type="predicted"/>
<dbReference type="OrthoDB" id="10263633at2759"/>
<accession>D8M847</accession>
<dbReference type="InParanoid" id="D8M847"/>
<feature type="domain" description="NOMO-like ninth beta-sandwich" evidence="2">
    <location>
        <begin position="318"/>
        <end position="384"/>
    </location>
</feature>
<dbReference type="GeneID" id="24923294"/>
<dbReference type="PANTHER" id="PTHR23303">
    <property type="entry name" value="CARBOXYPEPTIDASE REGULATORY REGION-CONTAINING"/>
    <property type="match status" value="1"/>
</dbReference>
<dbReference type="GO" id="GO:0030246">
    <property type="term" value="F:carbohydrate binding"/>
    <property type="evidence" value="ECO:0007669"/>
    <property type="project" value="InterPro"/>
</dbReference>
<gene>
    <name evidence="3" type="ORF">GSBLH_T00007170001</name>
</gene>
<dbReference type="RefSeq" id="XP_012898284.1">
    <property type="nucleotide sequence ID" value="XM_013042830.1"/>
</dbReference>
<dbReference type="Proteomes" id="UP000008312">
    <property type="component" value="Unassembled WGS sequence"/>
</dbReference>
<evidence type="ECO:0000313" key="4">
    <source>
        <dbReference type="Proteomes" id="UP000008312"/>
    </source>
</evidence>
<evidence type="ECO:0000313" key="3">
    <source>
        <dbReference type="EMBL" id="CBK24236.2"/>
    </source>
</evidence>
<protein>
    <recommendedName>
        <fullName evidence="2">NOMO-like ninth beta-sandwich domain-containing protein</fullName>
    </recommendedName>
</protein>
<keyword evidence="4" id="KW-1185">Reference proteome</keyword>
<dbReference type="EMBL" id="FN668683">
    <property type="protein sequence ID" value="CBK24236.2"/>
    <property type="molecule type" value="Genomic_DNA"/>
</dbReference>
<dbReference type="InterPro" id="IPR055073">
    <property type="entry name" value="NOMO1-like_9th"/>
</dbReference>
<reference evidence="3" key="1">
    <citation type="submission" date="2010-02" db="EMBL/GenBank/DDBJ databases">
        <title>Sequencing and annotation of the Blastocystis hominis genome.</title>
        <authorList>
            <person name="Wincker P."/>
        </authorList>
    </citation>
    <scope>NUCLEOTIDE SEQUENCE</scope>
    <source>
        <strain evidence="3">Singapore isolate B</strain>
    </source>
</reference>
<dbReference type="SUPFAM" id="SSF49452">
    <property type="entry name" value="Starch-binding domain-like"/>
    <property type="match status" value="2"/>
</dbReference>
<evidence type="ECO:0000256" key="1">
    <source>
        <dbReference type="ARBA" id="ARBA00022729"/>
    </source>
</evidence>
<dbReference type="AlphaFoldDB" id="D8M847"/>
<dbReference type="InterPro" id="IPR051417">
    <property type="entry name" value="SDr/BOS_complex"/>
</dbReference>
<organism evidence="3">
    <name type="scientific">Blastocystis hominis</name>
    <dbReference type="NCBI Taxonomy" id="12968"/>
    <lineage>
        <taxon>Eukaryota</taxon>
        <taxon>Sar</taxon>
        <taxon>Stramenopiles</taxon>
        <taxon>Bigyra</taxon>
        <taxon>Opalozoa</taxon>
        <taxon>Opalinata</taxon>
        <taxon>Blastocystidae</taxon>
        <taxon>Blastocystis</taxon>
    </lineage>
</organism>
<dbReference type="InterPro" id="IPR013784">
    <property type="entry name" value="Carb-bd-like_fold"/>
</dbReference>
<keyword evidence="1" id="KW-0732">Signal</keyword>